<keyword evidence="1" id="KW-0040">ANK repeat</keyword>
<feature type="region of interest" description="Disordered" evidence="2">
    <location>
        <begin position="1"/>
        <end position="24"/>
    </location>
</feature>
<dbReference type="PROSITE" id="PS50088">
    <property type="entry name" value="ANK_REPEAT"/>
    <property type="match status" value="1"/>
</dbReference>
<evidence type="ECO:0000313" key="4">
    <source>
        <dbReference type="Proteomes" id="UP000242814"/>
    </source>
</evidence>
<dbReference type="AlphaFoldDB" id="A0A1D2JBZ8"/>
<accession>A0A1D2JBZ8</accession>
<dbReference type="InterPro" id="IPR036770">
    <property type="entry name" value="Ankyrin_rpt-contain_sf"/>
</dbReference>
<dbReference type="VEuPathDB" id="FungiDB:PABG_02809"/>
<evidence type="ECO:0000313" key="3">
    <source>
        <dbReference type="EMBL" id="ODH26012.1"/>
    </source>
</evidence>
<dbReference type="Gene3D" id="1.25.40.20">
    <property type="entry name" value="Ankyrin repeat-containing domain"/>
    <property type="match status" value="1"/>
</dbReference>
<comment type="caution">
    <text evidence="3">The sequence shown here is derived from an EMBL/GenBank/DDBJ whole genome shotgun (WGS) entry which is preliminary data.</text>
</comment>
<evidence type="ECO:0000256" key="1">
    <source>
        <dbReference type="PROSITE-ProRule" id="PRU00023"/>
    </source>
</evidence>
<feature type="repeat" description="ANK" evidence="1">
    <location>
        <begin position="199"/>
        <end position="231"/>
    </location>
</feature>
<gene>
    <name evidence="3" type="ORF">ACO22_04903</name>
</gene>
<organism evidence="3 4">
    <name type="scientific">Paracoccidioides brasiliensis</name>
    <dbReference type="NCBI Taxonomy" id="121759"/>
    <lineage>
        <taxon>Eukaryota</taxon>
        <taxon>Fungi</taxon>
        <taxon>Dikarya</taxon>
        <taxon>Ascomycota</taxon>
        <taxon>Pezizomycotina</taxon>
        <taxon>Eurotiomycetes</taxon>
        <taxon>Eurotiomycetidae</taxon>
        <taxon>Onygenales</taxon>
        <taxon>Ajellomycetaceae</taxon>
        <taxon>Paracoccidioides</taxon>
    </lineage>
</organism>
<dbReference type="SUPFAM" id="SSF48403">
    <property type="entry name" value="Ankyrin repeat"/>
    <property type="match status" value="1"/>
</dbReference>
<reference evidence="3 4" key="1">
    <citation type="submission" date="2016-06" db="EMBL/GenBank/DDBJ databases">
        <authorList>
            <person name="Kjaerup R.B."/>
            <person name="Dalgaard T.S."/>
            <person name="Juul-Madsen H.R."/>
        </authorList>
    </citation>
    <scope>NUCLEOTIDE SEQUENCE [LARGE SCALE GENOMIC DNA]</scope>
    <source>
        <strain evidence="3 4">Pb300</strain>
    </source>
</reference>
<evidence type="ECO:0000256" key="2">
    <source>
        <dbReference type="SAM" id="MobiDB-lite"/>
    </source>
</evidence>
<dbReference type="Proteomes" id="UP000242814">
    <property type="component" value="Unassembled WGS sequence"/>
</dbReference>
<dbReference type="EMBL" id="LZYO01000206">
    <property type="protein sequence ID" value="ODH26012.1"/>
    <property type="molecule type" value="Genomic_DNA"/>
</dbReference>
<dbReference type="InterPro" id="IPR002110">
    <property type="entry name" value="Ankyrin_rpt"/>
</dbReference>
<name>A0A1D2JBZ8_PARBR</name>
<dbReference type="VEuPathDB" id="FungiDB:PADG_01308"/>
<proteinExistence type="predicted"/>
<sequence>MAGKLEQRSLEPGVQGDGRSSKHQELRLPSLPLEIHEMIIAEISLAARNVQSEKQWRELVGNSLCVCWFWNTTLTKHLLKNCNIQTFLAYAREQAITEMAVTRWIDQVSENRNRPLMKRRMSSEEDDGYYNDACEGQWDEDEAPTNSPALRYSNNSVIITVELPFYVILATSRGFSHCLRSLINVRVSVGISISNEDFQRTRLMHEAVRSGTLETVNLLLGRGIDASDRSRTVTSVQPYYMLPIAMAVQRVHVDIADVILSCSLKH</sequence>
<protein>
    <submittedName>
        <fullName evidence="3">Uncharacterized protein</fullName>
    </submittedName>
</protein>